<dbReference type="Gene3D" id="2.30.30.40">
    <property type="entry name" value="SH3 Domains"/>
    <property type="match status" value="1"/>
</dbReference>
<dbReference type="InterPro" id="IPR051202">
    <property type="entry name" value="Peptidase_C40"/>
</dbReference>
<dbReference type="InterPro" id="IPR003646">
    <property type="entry name" value="SH3-like_bac-type"/>
</dbReference>
<dbReference type="Pfam" id="PF07833">
    <property type="entry name" value="Cu_amine_oxidN1"/>
    <property type="match status" value="1"/>
</dbReference>
<gene>
    <name evidence="6" type="ORF">OB236_31625</name>
</gene>
<keyword evidence="4" id="KW-0788">Thiol protease</keyword>
<evidence type="ECO:0000256" key="1">
    <source>
        <dbReference type="ARBA" id="ARBA00007074"/>
    </source>
</evidence>
<evidence type="ECO:0000256" key="2">
    <source>
        <dbReference type="ARBA" id="ARBA00022670"/>
    </source>
</evidence>
<dbReference type="PANTHER" id="PTHR47053">
    <property type="entry name" value="MUREIN DD-ENDOPEPTIDASE MEPH-RELATED"/>
    <property type="match status" value="1"/>
</dbReference>
<dbReference type="InterPro" id="IPR000064">
    <property type="entry name" value="NLP_P60_dom"/>
</dbReference>
<dbReference type="Pfam" id="PF00877">
    <property type="entry name" value="NLPC_P60"/>
    <property type="match status" value="1"/>
</dbReference>
<name>A0ABT2URL2_9BACL</name>
<protein>
    <submittedName>
        <fullName evidence="6">NlpC/P60 family protein</fullName>
    </submittedName>
</protein>
<dbReference type="EMBL" id="JAOQIO010000107">
    <property type="protein sequence ID" value="MCU6796686.1"/>
    <property type="molecule type" value="Genomic_DNA"/>
</dbReference>
<dbReference type="SUPFAM" id="SSF54001">
    <property type="entry name" value="Cysteine proteinases"/>
    <property type="match status" value="1"/>
</dbReference>
<feature type="domain" description="NlpC/P60" evidence="5">
    <location>
        <begin position="191"/>
        <end position="321"/>
    </location>
</feature>
<dbReference type="Pfam" id="PF08239">
    <property type="entry name" value="SH3_3"/>
    <property type="match status" value="1"/>
</dbReference>
<dbReference type="Proteomes" id="UP001652445">
    <property type="component" value="Unassembled WGS sequence"/>
</dbReference>
<evidence type="ECO:0000256" key="4">
    <source>
        <dbReference type="ARBA" id="ARBA00022807"/>
    </source>
</evidence>
<dbReference type="PROSITE" id="PS51935">
    <property type="entry name" value="NLPC_P60"/>
    <property type="match status" value="1"/>
</dbReference>
<evidence type="ECO:0000259" key="5">
    <source>
        <dbReference type="PROSITE" id="PS51935"/>
    </source>
</evidence>
<reference evidence="6 7" key="1">
    <citation type="submission" date="2022-09" db="EMBL/GenBank/DDBJ databases">
        <authorList>
            <person name="Han X.L."/>
            <person name="Wang Q."/>
            <person name="Lu T."/>
        </authorList>
    </citation>
    <scope>NUCLEOTIDE SEQUENCE [LARGE SCALE GENOMIC DNA]</scope>
    <source>
        <strain evidence="6 7">WQ 127069</strain>
    </source>
</reference>
<keyword evidence="3" id="KW-0378">Hydrolase</keyword>
<evidence type="ECO:0000313" key="6">
    <source>
        <dbReference type="EMBL" id="MCU6796686.1"/>
    </source>
</evidence>
<keyword evidence="2" id="KW-0645">Protease</keyword>
<evidence type="ECO:0000256" key="3">
    <source>
        <dbReference type="ARBA" id="ARBA00022801"/>
    </source>
</evidence>
<comment type="caution">
    <text evidence="6">The sequence shown here is derived from an EMBL/GenBank/DDBJ whole genome shotgun (WGS) entry which is preliminary data.</text>
</comment>
<dbReference type="SUPFAM" id="SSF55383">
    <property type="entry name" value="Copper amine oxidase, domain N"/>
    <property type="match status" value="1"/>
</dbReference>
<accession>A0ABT2URL2</accession>
<organism evidence="6 7">
    <name type="scientific">Paenibacillus baimaensis</name>
    <dbReference type="NCBI Taxonomy" id="2982185"/>
    <lineage>
        <taxon>Bacteria</taxon>
        <taxon>Bacillati</taxon>
        <taxon>Bacillota</taxon>
        <taxon>Bacilli</taxon>
        <taxon>Bacillales</taxon>
        <taxon>Paenibacillaceae</taxon>
        <taxon>Paenibacillus</taxon>
    </lineage>
</organism>
<dbReference type="Gene3D" id="3.90.1720.10">
    <property type="entry name" value="endopeptidase domain like (from Nostoc punctiforme)"/>
    <property type="match status" value="1"/>
</dbReference>
<dbReference type="PANTHER" id="PTHR47053:SF1">
    <property type="entry name" value="MUREIN DD-ENDOPEPTIDASE MEPH-RELATED"/>
    <property type="match status" value="1"/>
</dbReference>
<sequence>MKKSASYIALGLVVFVGGLGSGISLASGKIQQVTADLSPFYWKAGDTRYSAQDGYNDGTEQLPGSMNYKGTTYIPIRLAAETLGYEVGWDDSSKTATFIDPAQSDDPGLDLPAPSQTDYAPNTALLKSSSVMLEKADKNAAVVQTIPASAKVTVTAEVNREWLAITVNGRQGYVSAAATDYRFKTDRPAWEQKADAVIATGLKYMGTPYQFGASPKQTATFDCSSFTRYVFGENGVTLPRVSREQSQIGQDVDITKIRKGDLIFFTTPQRKNESGLQRIGHVAIYLGDNKVLHTYRVGIGVIVTDLDDTWKGRIISAKRVVT</sequence>
<dbReference type="InterPro" id="IPR036582">
    <property type="entry name" value="Mao_N_sf"/>
</dbReference>
<dbReference type="InterPro" id="IPR012854">
    <property type="entry name" value="Cu_amine_oxidase-like_N"/>
</dbReference>
<dbReference type="InterPro" id="IPR038765">
    <property type="entry name" value="Papain-like_cys_pep_sf"/>
</dbReference>
<keyword evidence="7" id="KW-1185">Reference proteome</keyword>
<proteinExistence type="inferred from homology"/>
<dbReference type="RefSeq" id="WP_262687532.1">
    <property type="nucleotide sequence ID" value="NZ_JAOQIO010000107.1"/>
</dbReference>
<comment type="similarity">
    <text evidence="1">Belongs to the peptidase C40 family.</text>
</comment>
<evidence type="ECO:0000313" key="7">
    <source>
        <dbReference type="Proteomes" id="UP001652445"/>
    </source>
</evidence>